<sequence length="829" mass="89356">MTRQELYQLLEKGPVFLDGATGTMLQEAGLPVGVCPEKWIMEHPDVIRNLQRAYVEAGTQILYAPTFTANRIKLEEYGLQDQLVEINRTMVRLSREAAGDRALVAGDLTMTGKQLYPTGDLMFEDLVDVYKEQVRAILSEGVDLFVVETMMSLQECRAALLAVKETCDLPVMISLTYNEDGRTLYGTEPSTAVIVLQSMGADIVGINCSTGPDQMTGLVRQMAEVATVPILAKPNAGLPVLDNSKTVYRTGPADFADQMEALFAAGASVLGGCCGTTPEHIRMLFAKLSGQKSPAADAWRNRGEVRAVTSERQNVFLDLDGKFLVVGERINPTGKKKLQEELRAGEMSLVCEMARSQEEAGASILDINMGTNGIDEKKMMVEAVYEVTSTVDLPLCLDTSYVDVMEAALRVYPGRALINSISCEEGKMEPMLALAKKYGAMFVLLPLSSVGLPKDMEEKRENIQKILETAEGMGISRKAAVVDVLVNTVGANPSAARECFDTISYCRKELGLPTICGLSNISFGMPQRAFVNTAFLNVALSKGLNMAIANPSQEMLMYSALAVDMLLEKPGASERYLESVPQGALTLTGSAGKGKDAGVVIGQNGAGATGQKKSVDGDAHEDADPVKDCVVKGKKGEIIVRIEDCLKAGETPSEIIENHLIPGINLVGDYYDQKKYFLPQLIAGANAMKLGMEYLEPMLASAGGDENKATIVFATVEGDIHDIGKNLVVLMLKNYGFHVIDLGKDVPASIIVDKALETNASVIGLSALMTTTMMRMKDVVELAKEKNCHAKIIIGGAAITESFAEEIGADGYSRDASDCVKLVQRLTGE</sequence>
<comment type="cofactor">
    <cofactor evidence="2 19">
        <name>Zn(2+)</name>
        <dbReference type="ChEBI" id="CHEBI:29105"/>
    </cofactor>
</comment>
<dbReference type="GO" id="GO:0008705">
    <property type="term" value="F:methionine synthase activity"/>
    <property type="evidence" value="ECO:0007669"/>
    <property type="project" value="UniProtKB-EC"/>
</dbReference>
<dbReference type="PROSITE" id="PS50970">
    <property type="entry name" value="HCY"/>
    <property type="match status" value="1"/>
</dbReference>
<accession>A0A9D1JAM6</accession>
<dbReference type="Gene3D" id="3.40.50.280">
    <property type="entry name" value="Cobalamin-binding domain"/>
    <property type="match status" value="1"/>
</dbReference>
<evidence type="ECO:0000259" key="21">
    <source>
        <dbReference type="PROSITE" id="PS50972"/>
    </source>
</evidence>
<evidence type="ECO:0000256" key="1">
    <source>
        <dbReference type="ARBA" id="ARBA00001700"/>
    </source>
</evidence>
<dbReference type="InterPro" id="IPR036589">
    <property type="entry name" value="HCY_dom_sf"/>
</dbReference>
<protein>
    <recommendedName>
        <fullName evidence="7">Methionine synthase</fullName>
        <ecNumber evidence="6">2.1.1.13</ecNumber>
    </recommendedName>
    <alternativeName>
        <fullName evidence="18">5-methyltetrahydrofolate--homocysteine methyltransferase</fullName>
    </alternativeName>
</protein>
<comment type="catalytic activity">
    <reaction evidence="1">
        <text>(6S)-5-methyl-5,6,7,8-tetrahydrofolate + L-homocysteine = (6S)-5,6,7,8-tetrahydrofolate + L-methionine</text>
        <dbReference type="Rhea" id="RHEA:11172"/>
        <dbReference type="ChEBI" id="CHEBI:18608"/>
        <dbReference type="ChEBI" id="CHEBI:57453"/>
        <dbReference type="ChEBI" id="CHEBI:57844"/>
        <dbReference type="ChEBI" id="CHEBI:58199"/>
        <dbReference type="EC" id="2.1.1.13"/>
    </reaction>
</comment>
<dbReference type="Pfam" id="PF02310">
    <property type="entry name" value="B12-binding"/>
    <property type="match status" value="1"/>
</dbReference>
<dbReference type="Proteomes" id="UP000823912">
    <property type="component" value="Unassembled WGS sequence"/>
</dbReference>
<evidence type="ECO:0000256" key="6">
    <source>
        <dbReference type="ARBA" id="ARBA00012032"/>
    </source>
</evidence>
<dbReference type="SUPFAM" id="SSF51717">
    <property type="entry name" value="Dihydropteroate synthetase-like"/>
    <property type="match status" value="1"/>
</dbReference>
<dbReference type="AlphaFoldDB" id="A0A9D1JAM6"/>
<dbReference type="GO" id="GO:0031419">
    <property type="term" value="F:cobalamin binding"/>
    <property type="evidence" value="ECO:0007669"/>
    <property type="project" value="UniProtKB-KW"/>
</dbReference>
<evidence type="ECO:0000313" key="24">
    <source>
        <dbReference type="EMBL" id="HIR70816.1"/>
    </source>
</evidence>
<dbReference type="GO" id="GO:0005829">
    <property type="term" value="C:cytosol"/>
    <property type="evidence" value="ECO:0007669"/>
    <property type="project" value="TreeGrafter"/>
</dbReference>
<evidence type="ECO:0000256" key="12">
    <source>
        <dbReference type="ARBA" id="ARBA00022691"/>
    </source>
</evidence>
<comment type="similarity">
    <text evidence="5">Belongs to the vitamin-B12 dependent methionine synthase family.</text>
</comment>
<dbReference type="Pfam" id="PF02607">
    <property type="entry name" value="B12-binding_2"/>
    <property type="match status" value="1"/>
</dbReference>
<dbReference type="Pfam" id="PF02574">
    <property type="entry name" value="S-methyl_trans"/>
    <property type="match status" value="1"/>
</dbReference>
<dbReference type="PANTHER" id="PTHR45833:SF1">
    <property type="entry name" value="METHIONINE SYNTHASE"/>
    <property type="match status" value="1"/>
</dbReference>
<comment type="function">
    <text evidence="17">Catalyzes the transfer of a methyl group from methyl-cobalamin to homocysteine, yielding enzyme-bound cob(I)alamin and methionine. Subsequently, remethylates the cofactor using methyltetrahydrofolate.</text>
</comment>
<reference evidence="24" key="2">
    <citation type="journal article" date="2021" name="PeerJ">
        <title>Extensive microbial diversity within the chicken gut microbiome revealed by metagenomics and culture.</title>
        <authorList>
            <person name="Gilroy R."/>
            <person name="Ravi A."/>
            <person name="Getino M."/>
            <person name="Pursley I."/>
            <person name="Horton D.L."/>
            <person name="Alikhan N.F."/>
            <person name="Baker D."/>
            <person name="Gharbi K."/>
            <person name="Hall N."/>
            <person name="Watson M."/>
            <person name="Adriaenssens E.M."/>
            <person name="Foster-Nyarko E."/>
            <person name="Jarju S."/>
            <person name="Secka A."/>
            <person name="Antonio M."/>
            <person name="Oren A."/>
            <person name="Chaudhuri R.R."/>
            <person name="La Ragione R."/>
            <person name="Hildebrand F."/>
            <person name="Pallen M.J."/>
        </authorList>
    </citation>
    <scope>NUCLEOTIDE SEQUENCE</scope>
    <source>
        <strain evidence="24">ChiSjej5B23-6657</strain>
    </source>
</reference>
<evidence type="ECO:0000256" key="17">
    <source>
        <dbReference type="ARBA" id="ARBA00025552"/>
    </source>
</evidence>
<evidence type="ECO:0000256" key="19">
    <source>
        <dbReference type="PROSITE-ProRule" id="PRU00333"/>
    </source>
</evidence>
<keyword evidence="16" id="KW-0170">Cobalt</keyword>
<feature type="domain" description="Pterin-binding" evidence="21">
    <location>
        <begin position="323"/>
        <end position="588"/>
    </location>
</feature>
<dbReference type="PROSITE" id="PS51332">
    <property type="entry name" value="B12_BINDING"/>
    <property type="match status" value="1"/>
</dbReference>
<dbReference type="EC" id="2.1.1.13" evidence="6"/>
<evidence type="ECO:0000256" key="8">
    <source>
        <dbReference type="ARBA" id="ARBA00022603"/>
    </source>
</evidence>
<dbReference type="PANTHER" id="PTHR45833">
    <property type="entry name" value="METHIONINE SYNTHASE"/>
    <property type="match status" value="1"/>
</dbReference>
<evidence type="ECO:0000256" key="2">
    <source>
        <dbReference type="ARBA" id="ARBA00001947"/>
    </source>
</evidence>
<evidence type="ECO:0000256" key="16">
    <source>
        <dbReference type="ARBA" id="ARBA00023285"/>
    </source>
</evidence>
<gene>
    <name evidence="24" type="ORF">IAA55_06005</name>
</gene>
<dbReference type="Gene3D" id="3.20.20.20">
    <property type="entry name" value="Dihydropteroate synthase-like"/>
    <property type="match status" value="1"/>
</dbReference>
<dbReference type="GO" id="GO:0046872">
    <property type="term" value="F:metal ion binding"/>
    <property type="evidence" value="ECO:0007669"/>
    <property type="project" value="UniProtKB-KW"/>
</dbReference>
<name>A0A9D1JAM6_9FIRM</name>
<comment type="caution">
    <text evidence="24">The sequence shown here is derived from an EMBL/GenBank/DDBJ whole genome shotgun (WGS) entry which is preliminary data.</text>
</comment>
<dbReference type="InterPro" id="IPR000489">
    <property type="entry name" value="Pterin-binding_dom"/>
</dbReference>
<feature type="binding site" evidence="19">
    <location>
        <position position="273"/>
    </location>
    <ligand>
        <name>Zn(2+)</name>
        <dbReference type="ChEBI" id="CHEBI:29105"/>
    </ligand>
</feature>
<organism evidence="24 25">
    <name type="scientific">Candidatus Pullilachnospira gallistercoris</name>
    <dbReference type="NCBI Taxonomy" id="2840911"/>
    <lineage>
        <taxon>Bacteria</taxon>
        <taxon>Bacillati</taxon>
        <taxon>Bacillota</taxon>
        <taxon>Clostridia</taxon>
        <taxon>Lachnospirales</taxon>
        <taxon>Lachnospiraceae</taxon>
        <taxon>Lachnospiraceae incertae sedis</taxon>
        <taxon>Candidatus Pullilachnospira</taxon>
    </lineage>
</organism>
<dbReference type="GO" id="GO:0032259">
    <property type="term" value="P:methylation"/>
    <property type="evidence" value="ECO:0007669"/>
    <property type="project" value="UniProtKB-KW"/>
</dbReference>
<evidence type="ECO:0000259" key="22">
    <source>
        <dbReference type="PROSITE" id="PS51332"/>
    </source>
</evidence>
<dbReference type="GO" id="GO:0046653">
    <property type="term" value="P:tetrahydrofolate metabolic process"/>
    <property type="evidence" value="ECO:0007669"/>
    <property type="project" value="TreeGrafter"/>
</dbReference>
<feature type="binding site" evidence="19">
    <location>
        <position position="208"/>
    </location>
    <ligand>
        <name>Zn(2+)</name>
        <dbReference type="ChEBI" id="CHEBI:29105"/>
    </ligand>
</feature>
<dbReference type="SUPFAM" id="SSF52242">
    <property type="entry name" value="Cobalamin (vitamin B12)-binding domain"/>
    <property type="match status" value="1"/>
</dbReference>
<dbReference type="InterPro" id="IPR036724">
    <property type="entry name" value="Cobalamin-bd_sf"/>
</dbReference>
<dbReference type="PROSITE" id="PS50972">
    <property type="entry name" value="PTERIN_BINDING"/>
    <property type="match status" value="1"/>
</dbReference>
<evidence type="ECO:0000256" key="13">
    <source>
        <dbReference type="ARBA" id="ARBA00022723"/>
    </source>
</evidence>
<keyword evidence="12" id="KW-0949">S-adenosyl-L-methionine</keyword>
<keyword evidence="14 19" id="KW-0862">Zinc</keyword>
<dbReference type="InterPro" id="IPR036594">
    <property type="entry name" value="Meth_synthase_dom"/>
</dbReference>
<evidence type="ECO:0000256" key="9">
    <source>
        <dbReference type="ARBA" id="ARBA00022605"/>
    </source>
</evidence>
<dbReference type="SMART" id="SM01018">
    <property type="entry name" value="B12-binding_2"/>
    <property type="match status" value="1"/>
</dbReference>
<evidence type="ECO:0000259" key="20">
    <source>
        <dbReference type="PROSITE" id="PS50970"/>
    </source>
</evidence>
<evidence type="ECO:0000259" key="23">
    <source>
        <dbReference type="PROSITE" id="PS51337"/>
    </source>
</evidence>
<keyword evidence="9" id="KW-0028">Amino-acid biosynthesis</keyword>
<dbReference type="InterPro" id="IPR011005">
    <property type="entry name" value="Dihydropteroate_synth-like_sf"/>
</dbReference>
<keyword evidence="8 19" id="KW-0489">Methyltransferase</keyword>
<keyword evidence="15" id="KW-0486">Methionine biosynthesis</keyword>
<feature type="domain" description="Hcy-binding" evidence="20">
    <location>
        <begin position="3"/>
        <end position="288"/>
    </location>
</feature>
<evidence type="ECO:0000256" key="18">
    <source>
        <dbReference type="ARBA" id="ARBA00031040"/>
    </source>
</evidence>
<dbReference type="InterPro" id="IPR003726">
    <property type="entry name" value="HCY_dom"/>
</dbReference>
<evidence type="ECO:0000256" key="15">
    <source>
        <dbReference type="ARBA" id="ARBA00023167"/>
    </source>
</evidence>
<dbReference type="PROSITE" id="PS51337">
    <property type="entry name" value="B12_BINDING_NTER"/>
    <property type="match status" value="1"/>
</dbReference>
<proteinExistence type="inferred from homology"/>
<evidence type="ECO:0000313" key="25">
    <source>
        <dbReference type="Proteomes" id="UP000823912"/>
    </source>
</evidence>
<dbReference type="GO" id="GO:0050667">
    <property type="term" value="P:homocysteine metabolic process"/>
    <property type="evidence" value="ECO:0007669"/>
    <property type="project" value="TreeGrafter"/>
</dbReference>
<keyword evidence="11 19" id="KW-0808">Transferase</keyword>
<evidence type="ECO:0000256" key="5">
    <source>
        <dbReference type="ARBA" id="ARBA00010398"/>
    </source>
</evidence>
<dbReference type="InterPro" id="IPR050554">
    <property type="entry name" value="Met_Synthase/Corrinoid"/>
</dbReference>
<feature type="domain" description="B12-binding N-terminal" evidence="23">
    <location>
        <begin position="613"/>
        <end position="707"/>
    </location>
</feature>
<evidence type="ECO:0000256" key="10">
    <source>
        <dbReference type="ARBA" id="ARBA00022628"/>
    </source>
</evidence>
<evidence type="ECO:0000256" key="11">
    <source>
        <dbReference type="ARBA" id="ARBA00022679"/>
    </source>
</evidence>
<dbReference type="Gene3D" id="3.20.20.330">
    <property type="entry name" value="Homocysteine-binding-like domain"/>
    <property type="match status" value="1"/>
</dbReference>
<keyword evidence="13 19" id="KW-0479">Metal-binding</keyword>
<evidence type="ECO:0000256" key="7">
    <source>
        <dbReference type="ARBA" id="ARBA00013998"/>
    </source>
</evidence>
<feature type="binding site" evidence="19">
    <location>
        <position position="274"/>
    </location>
    <ligand>
        <name>Zn(2+)</name>
        <dbReference type="ChEBI" id="CHEBI:29105"/>
    </ligand>
</feature>
<evidence type="ECO:0000256" key="3">
    <source>
        <dbReference type="ARBA" id="ARBA00001956"/>
    </source>
</evidence>
<dbReference type="InterPro" id="IPR017215">
    <property type="entry name" value="MetH_bac"/>
</dbReference>
<dbReference type="PIRSF" id="PIRSF037472">
    <property type="entry name" value="DHPS_mtfrase"/>
    <property type="match status" value="1"/>
</dbReference>
<evidence type="ECO:0000256" key="4">
    <source>
        <dbReference type="ARBA" id="ARBA00005178"/>
    </source>
</evidence>
<dbReference type="Pfam" id="PF00809">
    <property type="entry name" value="Pterin_bind"/>
    <property type="match status" value="1"/>
</dbReference>
<dbReference type="InterPro" id="IPR006158">
    <property type="entry name" value="Cobalamin-bd"/>
</dbReference>
<dbReference type="InterPro" id="IPR003759">
    <property type="entry name" value="Cbl-bd_cap"/>
</dbReference>
<dbReference type="Gene3D" id="1.10.1240.10">
    <property type="entry name" value="Methionine synthase domain"/>
    <property type="match status" value="1"/>
</dbReference>
<dbReference type="SUPFAM" id="SSF47644">
    <property type="entry name" value="Methionine synthase domain"/>
    <property type="match status" value="1"/>
</dbReference>
<feature type="domain" description="B12-binding" evidence="22">
    <location>
        <begin position="708"/>
        <end position="829"/>
    </location>
</feature>
<keyword evidence="10" id="KW-0846">Cobalamin</keyword>
<reference evidence="24" key="1">
    <citation type="submission" date="2020-10" db="EMBL/GenBank/DDBJ databases">
        <authorList>
            <person name="Gilroy R."/>
        </authorList>
    </citation>
    <scope>NUCLEOTIDE SEQUENCE</scope>
    <source>
        <strain evidence="24">ChiSjej5B23-6657</strain>
    </source>
</reference>
<evidence type="ECO:0000256" key="14">
    <source>
        <dbReference type="ARBA" id="ARBA00022833"/>
    </source>
</evidence>
<dbReference type="SUPFAM" id="SSF82282">
    <property type="entry name" value="Homocysteine S-methyltransferase"/>
    <property type="match status" value="1"/>
</dbReference>
<dbReference type="CDD" id="cd02070">
    <property type="entry name" value="corrinoid_protein_B12-BD"/>
    <property type="match status" value="1"/>
</dbReference>
<comment type="pathway">
    <text evidence="4">Amino-acid biosynthesis; L-methionine biosynthesis via de novo pathway; L-methionine from L-homocysteine (MetH route): step 1/1.</text>
</comment>
<dbReference type="EMBL" id="DVHM01000097">
    <property type="protein sequence ID" value="HIR70816.1"/>
    <property type="molecule type" value="Genomic_DNA"/>
</dbReference>
<comment type="cofactor">
    <cofactor evidence="3">
        <name>methylcob(III)alamin</name>
        <dbReference type="ChEBI" id="CHEBI:28115"/>
    </cofactor>
</comment>